<dbReference type="Pfam" id="PF17667">
    <property type="entry name" value="Pkinase_fungal"/>
    <property type="match status" value="1"/>
</dbReference>
<comment type="caution">
    <text evidence="6">The sequence shown here is derived from an EMBL/GenBank/DDBJ whole genome shotgun (WGS) entry which is preliminary data.</text>
</comment>
<dbReference type="AlphaFoldDB" id="A0A8H4LSR6"/>
<evidence type="ECO:0000256" key="1">
    <source>
        <dbReference type="ARBA" id="ARBA00012513"/>
    </source>
</evidence>
<reference evidence="6 7" key="1">
    <citation type="journal article" date="2020" name="Genome Biol. Evol.">
        <title>A new high-quality draft genome assembly of the Chinese cordyceps Ophiocordyceps sinensis.</title>
        <authorList>
            <person name="Shu R."/>
            <person name="Zhang J."/>
            <person name="Meng Q."/>
            <person name="Zhang H."/>
            <person name="Zhou G."/>
            <person name="Li M."/>
            <person name="Wu P."/>
            <person name="Zhao Y."/>
            <person name="Chen C."/>
            <person name="Qin Q."/>
        </authorList>
    </citation>
    <scope>NUCLEOTIDE SEQUENCE [LARGE SCALE GENOMIC DNA]</scope>
    <source>
        <strain evidence="6 7">IOZ07</strain>
    </source>
</reference>
<evidence type="ECO:0000313" key="6">
    <source>
        <dbReference type="EMBL" id="KAF4504605.1"/>
    </source>
</evidence>
<dbReference type="InterPro" id="IPR008266">
    <property type="entry name" value="Tyr_kinase_AS"/>
</dbReference>
<name>A0A8H4LSR6_9HYPO</name>
<dbReference type="Proteomes" id="UP000557566">
    <property type="component" value="Unassembled WGS sequence"/>
</dbReference>
<dbReference type="EMBL" id="JAAVMX010000009">
    <property type="protein sequence ID" value="KAF4504605.1"/>
    <property type="molecule type" value="Genomic_DNA"/>
</dbReference>
<feature type="region of interest" description="Disordered" evidence="4">
    <location>
        <begin position="113"/>
        <end position="133"/>
    </location>
</feature>
<organism evidence="6 7">
    <name type="scientific">Ophiocordyceps sinensis</name>
    <dbReference type="NCBI Taxonomy" id="72228"/>
    <lineage>
        <taxon>Eukaryota</taxon>
        <taxon>Fungi</taxon>
        <taxon>Dikarya</taxon>
        <taxon>Ascomycota</taxon>
        <taxon>Pezizomycotina</taxon>
        <taxon>Sordariomycetes</taxon>
        <taxon>Hypocreomycetidae</taxon>
        <taxon>Hypocreales</taxon>
        <taxon>Ophiocordycipitaceae</taxon>
        <taxon>Ophiocordyceps</taxon>
    </lineage>
</organism>
<evidence type="ECO:0000256" key="3">
    <source>
        <dbReference type="ARBA" id="ARBA00048679"/>
    </source>
</evidence>
<gene>
    <name evidence="6" type="ORF">G6O67_008038</name>
</gene>
<sequence>MVVYQIGDALEAFRESRRGVDSGDLDRDDLRTPAINLLRALMSIPATLDLPSAGTGTNLLVDLTGLLTTVHNNDFDRGRIKSLLTVVLADEPEDSRIWAEVYRAVAPTPRYQPIASSTQQSPVSQNTSGLMNSSEKVDDVKPIYGLELKDLHVGLFNFHGTFFGDVRDASEAVFNRCFTLCGSLMRVWEFDRLGGIASDKFDINTKAGGQQFVTAILGFLYMDKDRLGFDPTIKTMSGGERYIEINRKGQTELLIIDKVISCAPCIAGRGTTCWKVHRKEDAKTPLVIKDSWQFTTRDEEGEMLQEATTKQDVVNVARYYHHETVRVRNLEDDVRDNVRGGLDVTTATTQRPFLTSAEKARNENEVLPNRVHRRVVLKDYGMRIYMAGSRTALLQALADCIKGHKSLLEAGFLHRDISMNNLMVKEDGDNTSSPRGFLIDLDLAVTVRRQTVSGAQGRTGTRAFMAIGLLSGDQHSFMHDLESFFWVLFWVCIHYKGPGEGRVYKRYDKWNYLAADELAASKIGSVAMHRNFWRDVNKDFTAYYRPLIPVVEKLREVVFPQGKSWAQEDKENKKLYSQMRKVLKDERRKLERDGIH</sequence>
<evidence type="ECO:0000256" key="2">
    <source>
        <dbReference type="ARBA" id="ARBA00047899"/>
    </source>
</evidence>
<comment type="catalytic activity">
    <reaction evidence="2">
        <text>L-threonyl-[protein] + ATP = O-phospho-L-threonyl-[protein] + ADP + H(+)</text>
        <dbReference type="Rhea" id="RHEA:46608"/>
        <dbReference type="Rhea" id="RHEA-COMP:11060"/>
        <dbReference type="Rhea" id="RHEA-COMP:11605"/>
        <dbReference type="ChEBI" id="CHEBI:15378"/>
        <dbReference type="ChEBI" id="CHEBI:30013"/>
        <dbReference type="ChEBI" id="CHEBI:30616"/>
        <dbReference type="ChEBI" id="CHEBI:61977"/>
        <dbReference type="ChEBI" id="CHEBI:456216"/>
        <dbReference type="EC" id="2.7.11.1"/>
    </reaction>
</comment>
<dbReference type="PANTHER" id="PTHR38248:SF2">
    <property type="entry name" value="FUNK1 11"/>
    <property type="match status" value="1"/>
</dbReference>
<proteinExistence type="predicted"/>
<evidence type="ECO:0000313" key="7">
    <source>
        <dbReference type="Proteomes" id="UP000557566"/>
    </source>
</evidence>
<dbReference type="InterPro" id="IPR040976">
    <property type="entry name" value="Pkinase_fungal"/>
</dbReference>
<dbReference type="PANTHER" id="PTHR38248">
    <property type="entry name" value="FUNK1 6"/>
    <property type="match status" value="1"/>
</dbReference>
<protein>
    <recommendedName>
        <fullName evidence="1">non-specific serine/threonine protein kinase</fullName>
        <ecNumber evidence="1">2.7.11.1</ecNumber>
    </recommendedName>
</protein>
<dbReference type="OrthoDB" id="4921171at2759"/>
<dbReference type="SUPFAM" id="SSF56112">
    <property type="entry name" value="Protein kinase-like (PK-like)"/>
    <property type="match status" value="1"/>
</dbReference>
<accession>A0A8H4LSR6</accession>
<dbReference type="Gene3D" id="1.10.510.10">
    <property type="entry name" value="Transferase(Phosphotransferase) domain 1"/>
    <property type="match status" value="1"/>
</dbReference>
<evidence type="ECO:0000259" key="5">
    <source>
        <dbReference type="Pfam" id="PF17667"/>
    </source>
</evidence>
<dbReference type="PROSITE" id="PS00109">
    <property type="entry name" value="PROTEIN_KINASE_TYR"/>
    <property type="match status" value="1"/>
</dbReference>
<evidence type="ECO:0000256" key="4">
    <source>
        <dbReference type="SAM" id="MobiDB-lite"/>
    </source>
</evidence>
<comment type="catalytic activity">
    <reaction evidence="3">
        <text>L-seryl-[protein] + ATP = O-phospho-L-seryl-[protein] + ADP + H(+)</text>
        <dbReference type="Rhea" id="RHEA:17989"/>
        <dbReference type="Rhea" id="RHEA-COMP:9863"/>
        <dbReference type="Rhea" id="RHEA-COMP:11604"/>
        <dbReference type="ChEBI" id="CHEBI:15378"/>
        <dbReference type="ChEBI" id="CHEBI:29999"/>
        <dbReference type="ChEBI" id="CHEBI:30616"/>
        <dbReference type="ChEBI" id="CHEBI:83421"/>
        <dbReference type="ChEBI" id="CHEBI:456216"/>
        <dbReference type="EC" id="2.7.11.1"/>
    </reaction>
</comment>
<dbReference type="EC" id="2.7.11.1" evidence="1"/>
<keyword evidence="7" id="KW-1185">Reference proteome</keyword>
<feature type="domain" description="Fungal-type protein kinase" evidence="5">
    <location>
        <begin position="174"/>
        <end position="492"/>
    </location>
</feature>
<dbReference type="GO" id="GO:0004674">
    <property type="term" value="F:protein serine/threonine kinase activity"/>
    <property type="evidence" value="ECO:0007669"/>
    <property type="project" value="UniProtKB-EC"/>
</dbReference>
<feature type="compositionally biased region" description="Polar residues" evidence="4">
    <location>
        <begin position="114"/>
        <end position="133"/>
    </location>
</feature>
<dbReference type="InterPro" id="IPR011009">
    <property type="entry name" value="Kinase-like_dom_sf"/>
</dbReference>